<dbReference type="Gene3D" id="3.30.250.20">
    <property type="entry name" value="L1 transposable element, C-terminal domain"/>
    <property type="match status" value="1"/>
</dbReference>
<feature type="coiled-coil region" evidence="1">
    <location>
        <begin position="119"/>
        <end position="146"/>
    </location>
</feature>
<accession>A0A974BXD9</accession>
<dbReference type="AlphaFoldDB" id="A0A974BXD9"/>
<name>A0A974BXD9_XENLA</name>
<proteinExistence type="predicted"/>
<evidence type="ECO:0000256" key="1">
    <source>
        <dbReference type="SAM" id="Coils"/>
    </source>
</evidence>
<gene>
    <name evidence="3" type="ORF">XELAEV_18043671mg</name>
</gene>
<keyword evidence="1" id="KW-0175">Coiled coil</keyword>
<dbReference type="PANTHER" id="PTHR11505">
    <property type="entry name" value="L1 TRANSPOSABLE ELEMENT-RELATED"/>
    <property type="match status" value="1"/>
</dbReference>
<dbReference type="InterPro" id="IPR004244">
    <property type="entry name" value="Transposase_22"/>
</dbReference>
<feature type="compositionally biased region" description="Basic residues" evidence="2">
    <location>
        <begin position="1"/>
        <end position="11"/>
    </location>
</feature>
<dbReference type="InterPro" id="IPR042566">
    <property type="entry name" value="L1_C"/>
</dbReference>
<dbReference type="Proteomes" id="UP000694892">
    <property type="component" value="Chromosome 9_10L"/>
</dbReference>
<evidence type="ECO:0008006" key="5">
    <source>
        <dbReference type="Google" id="ProtNLM"/>
    </source>
</evidence>
<evidence type="ECO:0000313" key="3">
    <source>
        <dbReference type="EMBL" id="OCT62588.1"/>
    </source>
</evidence>
<feature type="compositionally biased region" description="Polar residues" evidence="2">
    <location>
        <begin position="45"/>
        <end position="54"/>
    </location>
</feature>
<reference evidence="4" key="1">
    <citation type="journal article" date="2016" name="Nature">
        <title>Genome evolution in the allotetraploid frog Xenopus laevis.</title>
        <authorList>
            <person name="Session A.M."/>
            <person name="Uno Y."/>
            <person name="Kwon T."/>
            <person name="Chapman J.A."/>
            <person name="Toyoda A."/>
            <person name="Takahashi S."/>
            <person name="Fukui A."/>
            <person name="Hikosaka A."/>
            <person name="Suzuki A."/>
            <person name="Kondo M."/>
            <person name="van Heeringen S.J."/>
            <person name="Quigley I."/>
            <person name="Heinz S."/>
            <person name="Ogino H."/>
            <person name="Ochi H."/>
            <person name="Hellsten U."/>
            <person name="Lyons J.B."/>
            <person name="Simakov O."/>
            <person name="Putnam N."/>
            <person name="Stites J."/>
            <person name="Kuroki Y."/>
            <person name="Tanaka T."/>
            <person name="Michiue T."/>
            <person name="Watanabe M."/>
            <person name="Bogdanovic O."/>
            <person name="Lister R."/>
            <person name="Georgiou G."/>
            <person name="Paranjpe S.S."/>
            <person name="van Kruijsbergen I."/>
            <person name="Shu S."/>
            <person name="Carlson J."/>
            <person name="Kinoshita T."/>
            <person name="Ohta Y."/>
            <person name="Mawaribuchi S."/>
            <person name="Jenkins J."/>
            <person name="Grimwood J."/>
            <person name="Schmutz J."/>
            <person name="Mitros T."/>
            <person name="Mozaffari S.V."/>
            <person name="Suzuki Y."/>
            <person name="Haramoto Y."/>
            <person name="Yamamoto T.S."/>
            <person name="Takagi C."/>
            <person name="Heald R."/>
            <person name="Miller K."/>
            <person name="Haudenschild C."/>
            <person name="Kitzman J."/>
            <person name="Nakayama T."/>
            <person name="Izutsu Y."/>
            <person name="Robert J."/>
            <person name="Fortriede J."/>
            <person name="Burns K."/>
            <person name="Lotay V."/>
            <person name="Karimi K."/>
            <person name="Yasuoka Y."/>
            <person name="Dichmann D.S."/>
            <person name="Flajnik M.F."/>
            <person name="Houston D.W."/>
            <person name="Shendure J."/>
            <person name="DuPasquier L."/>
            <person name="Vize P.D."/>
            <person name="Zorn A.M."/>
            <person name="Ito M."/>
            <person name="Marcotte E.M."/>
            <person name="Wallingford J.B."/>
            <person name="Ito Y."/>
            <person name="Asashima M."/>
            <person name="Ueno N."/>
            <person name="Matsuda Y."/>
            <person name="Veenstra G.J."/>
            <person name="Fujiyama A."/>
            <person name="Harland R.M."/>
            <person name="Taira M."/>
            <person name="Rokhsar D.S."/>
        </authorList>
    </citation>
    <scope>NUCLEOTIDE SEQUENCE [LARGE SCALE GENOMIC DNA]</scope>
    <source>
        <strain evidence="4">J</strain>
    </source>
</reference>
<dbReference type="OMA" id="TQIHQTH"/>
<feature type="region of interest" description="Disordered" evidence="2">
    <location>
        <begin position="1"/>
        <end position="54"/>
    </location>
</feature>
<dbReference type="Gene3D" id="1.20.5.340">
    <property type="match status" value="1"/>
</dbReference>
<organism evidence="3 4">
    <name type="scientific">Xenopus laevis</name>
    <name type="common">African clawed frog</name>
    <dbReference type="NCBI Taxonomy" id="8355"/>
    <lineage>
        <taxon>Eukaryota</taxon>
        <taxon>Metazoa</taxon>
        <taxon>Chordata</taxon>
        <taxon>Craniata</taxon>
        <taxon>Vertebrata</taxon>
        <taxon>Euteleostomi</taxon>
        <taxon>Amphibia</taxon>
        <taxon>Batrachia</taxon>
        <taxon>Anura</taxon>
        <taxon>Pipoidea</taxon>
        <taxon>Pipidae</taxon>
        <taxon>Xenopodinae</taxon>
        <taxon>Xenopus</taxon>
        <taxon>Xenopus</taxon>
    </lineage>
</organism>
<protein>
    <recommendedName>
        <fullName evidence="5">L1 transposable element RRM domain-containing protein</fullName>
    </recommendedName>
</protein>
<sequence>MVSQRTRRTRSTRNTGTPKQTRSVAELLAKSRRSASSPSPAVMDSQPSIFDSQSSEQLTQIHQTHSSDEVLLGKFKLLLQSELELTATRISTDLTKQVADLGQRIAETESKMDDCITVLDSHEQDIITLQSQLKDVQDRIEDSDNRSRRNNIRIRGLPESISDLRVAILDLLQTLAPDLPVKRLEMDRILSAARAKGKLIFQTYPYQVYADLSPTTLQRRRNLGPLTAILQQRKILYRWLFPFRLLFTHNNRQHSIVSLEEGRDLFVQLGFADATLKDIPNSANPSRKLSPIWEKVRSLSKKSSASSLSGHGLRSST</sequence>
<evidence type="ECO:0000256" key="2">
    <source>
        <dbReference type="SAM" id="MobiDB-lite"/>
    </source>
</evidence>
<evidence type="ECO:0000313" key="4">
    <source>
        <dbReference type="Proteomes" id="UP000694892"/>
    </source>
</evidence>
<dbReference type="EMBL" id="CM004482">
    <property type="protein sequence ID" value="OCT62588.1"/>
    <property type="molecule type" value="Genomic_DNA"/>
</dbReference>